<evidence type="ECO:0000313" key="3">
    <source>
        <dbReference type="Proteomes" id="UP000813876"/>
    </source>
</evidence>
<dbReference type="CDD" id="cd06532">
    <property type="entry name" value="Glyco_transf_25"/>
    <property type="match status" value="1"/>
</dbReference>
<dbReference type="RefSeq" id="WP_082954316.1">
    <property type="nucleotide sequence ID" value="NZ_LZFF01000078.1"/>
</dbReference>
<protein>
    <recommendedName>
        <fullName evidence="1">Glycosyl transferase family 25 domain-containing protein</fullName>
    </recommendedName>
</protein>
<proteinExistence type="predicted"/>
<dbReference type="EMBL" id="WMCP01000007">
    <property type="protein sequence ID" value="MCF2301767.1"/>
    <property type="molecule type" value="Genomic_DNA"/>
</dbReference>
<reference evidence="2" key="1">
    <citation type="submission" date="2019-11" db="EMBL/GenBank/DDBJ databases">
        <title>Comparative genomics of photobacteria reveal adaptation to distinct habitats.</title>
        <authorList>
            <person name="Fuertes-Perez S."/>
            <person name="Hilgarth M."/>
            <person name="Vogel R.F."/>
        </authorList>
    </citation>
    <scope>NUCLEOTIDE SEQUENCE</scope>
    <source>
        <strain evidence="2">TMW2.2145</strain>
    </source>
</reference>
<dbReference type="Proteomes" id="UP000813876">
    <property type="component" value="Unassembled WGS sequence"/>
</dbReference>
<dbReference type="Pfam" id="PF01755">
    <property type="entry name" value="Glyco_transf_25"/>
    <property type="match status" value="1"/>
</dbReference>
<organism evidence="2 3">
    <name type="scientific">Photobacterium phosphoreum</name>
    <dbReference type="NCBI Taxonomy" id="659"/>
    <lineage>
        <taxon>Bacteria</taxon>
        <taxon>Pseudomonadati</taxon>
        <taxon>Pseudomonadota</taxon>
        <taxon>Gammaproteobacteria</taxon>
        <taxon>Vibrionales</taxon>
        <taxon>Vibrionaceae</taxon>
        <taxon>Photobacterium</taxon>
    </lineage>
</organism>
<dbReference type="InterPro" id="IPR002654">
    <property type="entry name" value="Glyco_trans_25"/>
</dbReference>
<evidence type="ECO:0000259" key="1">
    <source>
        <dbReference type="Pfam" id="PF01755"/>
    </source>
</evidence>
<feature type="domain" description="Glycosyl transferase family 25" evidence="1">
    <location>
        <begin position="1"/>
        <end position="176"/>
    </location>
</feature>
<dbReference type="AlphaFoldDB" id="A0AAW4ZRK4"/>
<comment type="caution">
    <text evidence="2">The sequence shown here is derived from an EMBL/GenBank/DDBJ whole genome shotgun (WGS) entry which is preliminary data.</text>
</comment>
<sequence length="239" mass="27365">MMKVLLISLASSTTRRNNAEAILKRHEISYDIIDAVDGRLGLDPLLQRYDESGFIRHRGRKALAGELGCYASHILAWQQVIKLDQPVVVLEDDFILRDDFCALIEAAELWTNKHHFIRLEPWKTKLFYSVVQQNEVKLVKFLKVPQCTTGYFITPSCAQAFLDASEKMILPVDVFIRNTYLHRQAIYGLDPAPVKPGGDKHSTIGCRKQKMMQPQVRMKKLITRLYSSFLCALVNITSR</sequence>
<accession>A0AAW4ZRK4</accession>
<gene>
    <name evidence="2" type="ORF">GLP33_08475</name>
</gene>
<name>A0AAW4ZRK4_PHOPO</name>
<evidence type="ECO:0000313" key="2">
    <source>
        <dbReference type="EMBL" id="MCF2301767.1"/>
    </source>
</evidence>